<evidence type="ECO:0008006" key="3">
    <source>
        <dbReference type="Google" id="ProtNLM"/>
    </source>
</evidence>
<organism evidence="1 2">
    <name type="scientific">Stenotrophomonas capsici</name>
    <dbReference type="NCBI Taxonomy" id="3110230"/>
    <lineage>
        <taxon>Bacteria</taxon>
        <taxon>Pseudomonadati</taxon>
        <taxon>Pseudomonadota</taxon>
        <taxon>Gammaproteobacteria</taxon>
        <taxon>Lysobacterales</taxon>
        <taxon>Lysobacteraceae</taxon>
        <taxon>Stenotrophomonas</taxon>
    </lineage>
</organism>
<sequence>MLLTLAVPLPVLAADPPHAGVCPEPSQRPSAESSAVAGHYYLSGLQEVGSELVLGADGRFQWMLAYGAMDFAAQGRWWRNGDCVGMAREQGAQVPFQLLRRDGDEQARATYADMDKYPMPDQGDRLLVYAFEVSHGMSADGLEVALRWPDGQEQTVQAERGAALFAPRPGMPVQVGARWPRSGMPMTWMAVDGDARWPLLMRLDVEALSAGGDAPMPTFLRVEDKALVPVWPGDERERGRYQRP</sequence>
<proteinExistence type="predicted"/>
<evidence type="ECO:0000313" key="2">
    <source>
        <dbReference type="Proteomes" id="UP001301653"/>
    </source>
</evidence>
<keyword evidence="2" id="KW-1185">Reference proteome</keyword>
<dbReference type="RefSeq" id="WP_323438186.1">
    <property type="nucleotide sequence ID" value="NZ_JAYFUH010000064.1"/>
</dbReference>
<evidence type="ECO:0000313" key="1">
    <source>
        <dbReference type="EMBL" id="MEA5666980.1"/>
    </source>
</evidence>
<dbReference type="EMBL" id="JAYFUH010000064">
    <property type="protein sequence ID" value="MEA5666980.1"/>
    <property type="molecule type" value="Genomic_DNA"/>
</dbReference>
<accession>A0ABU5V379</accession>
<gene>
    <name evidence="1" type="ORF">VA603_05450</name>
</gene>
<name>A0ABU5V379_9GAMM</name>
<comment type="caution">
    <text evidence="1">The sequence shown here is derived from an EMBL/GenBank/DDBJ whole genome shotgun (WGS) entry which is preliminary data.</text>
</comment>
<protein>
    <recommendedName>
        <fullName evidence="3">Secreted protein</fullName>
    </recommendedName>
</protein>
<dbReference type="Proteomes" id="UP001301653">
    <property type="component" value="Unassembled WGS sequence"/>
</dbReference>
<reference evidence="1 2" key="1">
    <citation type="submission" date="2023-12" db="EMBL/GenBank/DDBJ databases">
        <title>Stenotrophomonas guangdongensis sp. nov., isolated from wilted pepper plants (Capsicum annuum).</title>
        <authorList>
            <person name="Qiu M."/>
            <person name="Li Y."/>
            <person name="Liu Q."/>
            <person name="Zhang X."/>
            <person name="Huang Y."/>
            <person name="Guo R."/>
            <person name="Hu M."/>
            <person name="Zhou J."/>
            <person name="Zhou X."/>
        </authorList>
    </citation>
    <scope>NUCLEOTIDE SEQUENCE [LARGE SCALE GENOMIC DNA]</scope>
    <source>
        <strain evidence="1 2">MH1</strain>
    </source>
</reference>